<dbReference type="EMBL" id="JBBUKT010000004">
    <property type="protein sequence ID" value="MEK7951312.1"/>
    <property type="molecule type" value="Genomic_DNA"/>
</dbReference>
<keyword evidence="2" id="KW-0812">Transmembrane</keyword>
<keyword evidence="4" id="KW-1185">Reference proteome</keyword>
<evidence type="ECO:0008006" key="5">
    <source>
        <dbReference type="Google" id="ProtNLM"/>
    </source>
</evidence>
<evidence type="ECO:0000313" key="3">
    <source>
        <dbReference type="EMBL" id="MEK7951312.1"/>
    </source>
</evidence>
<evidence type="ECO:0000256" key="1">
    <source>
        <dbReference type="SAM" id="MobiDB-lite"/>
    </source>
</evidence>
<feature type="region of interest" description="Disordered" evidence="1">
    <location>
        <begin position="619"/>
        <end position="640"/>
    </location>
</feature>
<gene>
    <name evidence="3" type="ORF">WKV53_12415</name>
</gene>
<evidence type="ECO:0000313" key="4">
    <source>
        <dbReference type="Proteomes" id="UP001371305"/>
    </source>
</evidence>
<evidence type="ECO:0000256" key="2">
    <source>
        <dbReference type="SAM" id="Phobius"/>
    </source>
</evidence>
<dbReference type="RefSeq" id="WP_341404914.1">
    <property type="nucleotide sequence ID" value="NZ_JBBUKT010000004.1"/>
</dbReference>
<protein>
    <recommendedName>
        <fullName evidence="5">Tfp pilus assembly protein PilX</fullName>
    </recommendedName>
</protein>
<keyword evidence="2" id="KW-0472">Membrane</keyword>
<feature type="transmembrane region" description="Helical" evidence="2">
    <location>
        <begin position="21"/>
        <end position="43"/>
    </location>
</feature>
<dbReference type="Proteomes" id="UP001371305">
    <property type="component" value="Unassembled WGS sequence"/>
</dbReference>
<sequence length="1181" mass="126990">MKNPRAGASLLPIPWRKPRGFALVISLSLMVLLTVLAVGLLGLSSLSLRTSTRETDLAEARANARMSLELAIAQLQKHTGPDQRVTMTADQLSSGSGEETAAGSGKSHWTGVYNSWGSTATARPTPQFRSWLVSGEYDDVKEVDTAKGSVGKDDVELVGTGTVGDSTNGSVRVPALRVSSSSGGSARLGWWTGDQGTKAAMATPPVSEDASIAATRSTLHGAPRNAVEFASDGTKKPFAKLDLKDPKVAMMTDWQQSGFLASDPHAPRGLFHDIAPFSTGLLTNQRSGGFRKDLSMRLELPATTASSRLATTNAANVLYKVGSENGINLYELWCYYNLCKELKTSGSFKYTSGGTLTGSTTTPYLTLDSGAAACAADDEFHYKMPVVVSSQMILSLMTVGATNAAGQAENQLQIVADPLITLWNPLDVPVVIPTSSFFTMKYFGIPYDLIVTVGTQTYTCPIIQSFSDSDSNYLSVNAGETQQLVFKPGEVIKLSQETTTLTQGKVTHQLKLKAGFNPAKGLRYPLKAKTGATDASGKDVLMTINVPSGSTVKYRAKANTLTAGTANGSGSVPKGWTDHSRHFSTTHNELYIGYDRKEDGPSLGYGGLYVDFDYGNKRIKPSDAPRQKTDPGTKPTNQRLNATQRPEVFKEITEAMGRPLAAGALTSKAPIMMISYNAKTEASTDPAARTRYLSRFNPRAHHTDFYDLSQKERDMLPYEFVVEPLLGWKNRFLDSSDGVHGFFGGGLNQDTGSPFVTTHSIPREPAVSLAALQHSCANGFEILKPKDGYASLSAREPMLPQISHAIGNSMAPSVLAPGQTESSLTGGRPLADHSYLANLNLWDDWFFSGISPQDRATYTTKKRNQRQVAQEFLESTAKLPTVRYLPETGGAEVNGLLTKLFSGSTPTETAIQLAASLIRVDGMFNVNSTSVEAWKALLGGLKGRGIVVRTQDGKESVSGADENGIPVTGLFSPTSEIADPKGDAANLADSKQWNGRRVLTEGEIEQLAKAIVKEVRKRGPFLSLSDFVNRRPGSDKALARAGAIQSALDSNDVDINSGWKEGNRGMSTTVTSRFAFPEAEQGTAGYGMPGIVKQADILTPIAPILSARSDSFIIRAYGESVDKDGKVLARAWCEATVERSRDFVSSADAPEATIASLKAINKSFGRRYEMTAFRWLHPDEV</sequence>
<feature type="compositionally biased region" description="Basic and acidic residues" evidence="1">
    <location>
        <begin position="619"/>
        <end position="631"/>
    </location>
</feature>
<reference evidence="3 4" key="1">
    <citation type="submission" date="2024-04" db="EMBL/GenBank/DDBJ databases">
        <title>Luteolibacter sp. isolated from soil.</title>
        <authorList>
            <person name="An J."/>
        </authorList>
    </citation>
    <scope>NUCLEOTIDE SEQUENCE [LARGE SCALE GENOMIC DNA]</scope>
    <source>
        <strain evidence="3 4">Y139</strain>
    </source>
</reference>
<comment type="caution">
    <text evidence="3">The sequence shown here is derived from an EMBL/GenBank/DDBJ whole genome shotgun (WGS) entry which is preliminary data.</text>
</comment>
<organism evidence="3 4">
    <name type="scientific">Luteolibacter soli</name>
    <dbReference type="NCBI Taxonomy" id="3135280"/>
    <lineage>
        <taxon>Bacteria</taxon>
        <taxon>Pseudomonadati</taxon>
        <taxon>Verrucomicrobiota</taxon>
        <taxon>Verrucomicrobiia</taxon>
        <taxon>Verrucomicrobiales</taxon>
        <taxon>Verrucomicrobiaceae</taxon>
        <taxon>Luteolibacter</taxon>
    </lineage>
</organism>
<name>A0ABU9AU77_9BACT</name>
<keyword evidence="2" id="KW-1133">Transmembrane helix</keyword>
<accession>A0ABU9AU77</accession>
<proteinExistence type="predicted"/>